<dbReference type="NCBIfam" id="TIGR02887">
    <property type="entry name" value="spore_ger_x_C"/>
    <property type="match status" value="1"/>
</dbReference>
<dbReference type="Proteomes" id="UP000831537">
    <property type="component" value="Chromosome"/>
</dbReference>
<dbReference type="Gene3D" id="3.30.300.210">
    <property type="entry name" value="Nutrient germinant receptor protein C, domain 3"/>
    <property type="match status" value="1"/>
</dbReference>
<dbReference type="EMBL" id="CP095071">
    <property type="protein sequence ID" value="UOQ84069.1"/>
    <property type="molecule type" value="Genomic_DNA"/>
</dbReference>
<dbReference type="InterPro" id="IPR046953">
    <property type="entry name" value="Spore_GerAC-like_C"/>
</dbReference>
<evidence type="ECO:0000256" key="4">
    <source>
        <dbReference type="ARBA" id="ARBA00022729"/>
    </source>
</evidence>
<keyword evidence="6" id="KW-0564">Palmitate</keyword>
<sequence length="390" mass="44344">MKKTIILLALFLLVGCWDRQELTDIGIVGAIAIDKADNNKEYILTLQFLRPAAQSTQTPTPDEPFLMVSVTGENLAQLMRKANRVIDRNGFYDHNKLVIISDKVAEEGLLPIVETFHRRKEIRSHAWLAITKEQEARSILENREHGISRVPANFLNGQFHTSNYYAISTTLLSFFKEALQAGTNPVVGSIFTEKDEKLGEKTVLEGGAVFKKDALIGFINEGETAVYNWIQADDEIKTRGAISIPLHNEDNAEYVTLLMNDSRSKIKPSLNNDRLESFDITIRHIVEISGDQLSYNFKSRKQYHEYLKKVEKKSEEFLTNQVHALIDKAQKDFQTDIFGFGETLYKTDPKVWNTVKDNWPDTFSNIPYEVNLTVDIKNTGLLQGSLEAKE</sequence>
<evidence type="ECO:0000256" key="5">
    <source>
        <dbReference type="ARBA" id="ARBA00023136"/>
    </source>
</evidence>
<reference evidence="10 11" key="1">
    <citation type="submission" date="2022-04" db="EMBL/GenBank/DDBJ databases">
        <title>Gracilibacillus sp. isolated from saltern.</title>
        <authorList>
            <person name="Won M."/>
            <person name="Lee C.-M."/>
            <person name="Woen H.-Y."/>
            <person name="Kwon S.-W."/>
        </authorList>
    </citation>
    <scope>NUCLEOTIDE SEQUENCE [LARGE SCALE GENOMIC DNA]</scope>
    <source>
        <strain evidence="10 11">SSPM10-3</strain>
    </source>
</reference>
<evidence type="ECO:0000256" key="7">
    <source>
        <dbReference type="ARBA" id="ARBA00023288"/>
    </source>
</evidence>
<name>A0ABY4GIK8_9BACI</name>
<accession>A0ABY4GIK8</accession>
<dbReference type="InterPro" id="IPR057336">
    <property type="entry name" value="GerAC_N"/>
</dbReference>
<comment type="subcellular location">
    <subcellularLocation>
        <location evidence="1">Membrane</location>
        <topology evidence="1">Lipid-anchor</topology>
    </subcellularLocation>
</comment>
<feature type="domain" description="Spore germination GerAC-like C-terminal" evidence="8">
    <location>
        <begin position="205"/>
        <end position="380"/>
    </location>
</feature>
<keyword evidence="3" id="KW-0309">Germination</keyword>
<gene>
    <name evidence="10" type="ORF">MUN87_15265</name>
</gene>
<keyword evidence="11" id="KW-1185">Reference proteome</keyword>
<comment type="similarity">
    <text evidence="2">Belongs to the GerABKC lipoprotein family.</text>
</comment>
<keyword evidence="4" id="KW-0732">Signal</keyword>
<evidence type="ECO:0000259" key="9">
    <source>
        <dbReference type="Pfam" id="PF25198"/>
    </source>
</evidence>
<keyword evidence="5" id="KW-0472">Membrane</keyword>
<evidence type="ECO:0000313" key="11">
    <source>
        <dbReference type="Proteomes" id="UP000831537"/>
    </source>
</evidence>
<organism evidence="10 11">
    <name type="scientific">Gracilibacillus salinarum</name>
    <dbReference type="NCBI Taxonomy" id="2932255"/>
    <lineage>
        <taxon>Bacteria</taxon>
        <taxon>Bacillati</taxon>
        <taxon>Bacillota</taxon>
        <taxon>Bacilli</taxon>
        <taxon>Bacillales</taxon>
        <taxon>Bacillaceae</taxon>
        <taxon>Gracilibacillus</taxon>
    </lineage>
</organism>
<evidence type="ECO:0000256" key="3">
    <source>
        <dbReference type="ARBA" id="ARBA00022544"/>
    </source>
</evidence>
<dbReference type="Gene3D" id="6.20.190.10">
    <property type="entry name" value="Nutrient germinant receptor protein C, domain 1"/>
    <property type="match status" value="1"/>
</dbReference>
<evidence type="ECO:0000256" key="1">
    <source>
        <dbReference type="ARBA" id="ARBA00004635"/>
    </source>
</evidence>
<evidence type="ECO:0000256" key="2">
    <source>
        <dbReference type="ARBA" id="ARBA00007886"/>
    </source>
</evidence>
<evidence type="ECO:0000256" key="6">
    <source>
        <dbReference type="ARBA" id="ARBA00023139"/>
    </source>
</evidence>
<dbReference type="PANTHER" id="PTHR35789">
    <property type="entry name" value="SPORE GERMINATION PROTEIN B3"/>
    <property type="match status" value="1"/>
</dbReference>
<proteinExistence type="inferred from homology"/>
<feature type="domain" description="Spore germination protein N-terminal" evidence="9">
    <location>
        <begin position="18"/>
        <end position="188"/>
    </location>
</feature>
<protein>
    <submittedName>
        <fullName evidence="10">Ger(X)C family spore germination protein</fullName>
    </submittedName>
</protein>
<evidence type="ECO:0000313" key="10">
    <source>
        <dbReference type="EMBL" id="UOQ84069.1"/>
    </source>
</evidence>
<evidence type="ECO:0000259" key="8">
    <source>
        <dbReference type="Pfam" id="PF05504"/>
    </source>
</evidence>
<dbReference type="RefSeq" id="WP_244741411.1">
    <property type="nucleotide sequence ID" value="NZ_CP095071.1"/>
</dbReference>
<dbReference type="Pfam" id="PF05504">
    <property type="entry name" value="Spore_GerAC"/>
    <property type="match status" value="1"/>
</dbReference>
<dbReference type="InterPro" id="IPR008844">
    <property type="entry name" value="Spore_GerAC-like"/>
</dbReference>
<dbReference type="PROSITE" id="PS51257">
    <property type="entry name" value="PROKAR_LIPOPROTEIN"/>
    <property type="match status" value="1"/>
</dbReference>
<dbReference type="InterPro" id="IPR038501">
    <property type="entry name" value="Spore_GerAC_C_sf"/>
</dbReference>
<keyword evidence="7" id="KW-0449">Lipoprotein</keyword>
<dbReference type="Pfam" id="PF25198">
    <property type="entry name" value="Spore_GerAC_N"/>
    <property type="match status" value="1"/>
</dbReference>
<dbReference type="PANTHER" id="PTHR35789:SF1">
    <property type="entry name" value="SPORE GERMINATION PROTEIN B3"/>
    <property type="match status" value="1"/>
</dbReference>